<comment type="caution">
    <text evidence="1">The sequence shown here is derived from an EMBL/GenBank/DDBJ whole genome shotgun (WGS) entry which is preliminary data.</text>
</comment>
<dbReference type="Proteomes" id="UP001223978">
    <property type="component" value="Unassembled WGS sequence"/>
</dbReference>
<organism evidence="1 2">
    <name type="scientific">Streptomyces cavernicola</name>
    <dbReference type="NCBI Taxonomy" id="3043613"/>
    <lineage>
        <taxon>Bacteria</taxon>
        <taxon>Bacillati</taxon>
        <taxon>Actinomycetota</taxon>
        <taxon>Actinomycetes</taxon>
        <taxon>Kitasatosporales</taxon>
        <taxon>Streptomycetaceae</taxon>
        <taxon>Streptomyces</taxon>
    </lineage>
</organism>
<gene>
    <name evidence="1" type="ORF">QIS96_16170</name>
</gene>
<dbReference type="EMBL" id="JASCIQ010000015">
    <property type="protein sequence ID" value="MDI3405350.1"/>
    <property type="molecule type" value="Genomic_DNA"/>
</dbReference>
<accession>A0ABT6SAX2</accession>
<evidence type="ECO:0000313" key="2">
    <source>
        <dbReference type="Proteomes" id="UP001223978"/>
    </source>
</evidence>
<protein>
    <submittedName>
        <fullName evidence="1">Uncharacterized protein</fullName>
    </submittedName>
</protein>
<reference evidence="1 2" key="1">
    <citation type="submission" date="2023-05" db="EMBL/GenBank/DDBJ databases">
        <title>Draft genome sequence of Streptomyces sp. B-S-A6 isolated from a cave soil in Thailand.</title>
        <authorList>
            <person name="Chamroensaksri N."/>
            <person name="Muangham S."/>
        </authorList>
    </citation>
    <scope>NUCLEOTIDE SEQUENCE [LARGE SCALE GENOMIC DNA]</scope>
    <source>
        <strain evidence="1 2">B-S-A6</strain>
    </source>
</reference>
<name>A0ABT6SAX2_9ACTN</name>
<proteinExistence type="predicted"/>
<keyword evidence="2" id="KW-1185">Reference proteome</keyword>
<dbReference type="RefSeq" id="WP_282543290.1">
    <property type="nucleotide sequence ID" value="NZ_JASCIQ010000015.1"/>
</dbReference>
<sequence length="207" mass="23373">MRQRITDRFGDVPGLLGPFHVERFGLMKEKEPIAPKELRPEVFSEQRMTGGAFGKLWAAGMQIFWSEKGNPTGPSDFGADPARRPEFREKGKAFFGGWQSTAGQLLAAVQPVSRWWYVWSFLALTPQGLRVYYAPSHQASAFQLAEGVLAGPEFPRERLAWIRRHKDGKHHEFGFTDGSWVTLHVADHEEFGRQVPGVLEPQAPVPF</sequence>
<evidence type="ECO:0000313" key="1">
    <source>
        <dbReference type="EMBL" id="MDI3405350.1"/>
    </source>
</evidence>